<proteinExistence type="predicted"/>
<keyword evidence="1" id="KW-0732">Signal</keyword>
<name>A0A7C8R7B9_ORBOL</name>
<dbReference type="AlphaFoldDB" id="A0A7C8R7B9"/>
<dbReference type="Proteomes" id="UP000474640">
    <property type="component" value="Unassembled WGS sequence"/>
</dbReference>
<organism evidence="2 3">
    <name type="scientific">Orbilia oligospora</name>
    <name type="common">Nematode-trapping fungus</name>
    <name type="synonym">Arthrobotrys oligospora</name>
    <dbReference type="NCBI Taxonomy" id="2813651"/>
    <lineage>
        <taxon>Eukaryota</taxon>
        <taxon>Fungi</taxon>
        <taxon>Dikarya</taxon>
        <taxon>Ascomycota</taxon>
        <taxon>Pezizomycotina</taxon>
        <taxon>Orbiliomycetes</taxon>
        <taxon>Orbiliales</taxon>
        <taxon>Orbiliaceae</taxon>
        <taxon>Orbilia</taxon>
    </lineage>
</organism>
<accession>A0A7C8R7B9</accession>
<comment type="caution">
    <text evidence="2">The sequence shown here is derived from an EMBL/GenBank/DDBJ whole genome shotgun (WGS) entry which is preliminary data.</text>
</comment>
<sequence length="119" mass="12828">MKLLPNKFVLPLISLSLTLLPGTLCVPTPLENTTPANLQKRDSWNWNGSGNCNFIDATACLAALYKFVPTLIYTKETKFSVLNAITASCLAMWTCGNSADYASAAQWGISKGSVIVTKP</sequence>
<protein>
    <submittedName>
        <fullName evidence="2">Uncharacterized protein</fullName>
    </submittedName>
</protein>
<gene>
    <name evidence="2" type="ORF">TWF970_006931</name>
</gene>
<dbReference type="OrthoDB" id="1896086at2759"/>
<feature type="signal peptide" evidence="1">
    <location>
        <begin position="1"/>
        <end position="25"/>
    </location>
</feature>
<evidence type="ECO:0000313" key="3">
    <source>
        <dbReference type="Proteomes" id="UP000474640"/>
    </source>
</evidence>
<evidence type="ECO:0000313" key="2">
    <source>
        <dbReference type="EMBL" id="KAF3275209.1"/>
    </source>
</evidence>
<evidence type="ECO:0000256" key="1">
    <source>
        <dbReference type="SAM" id="SignalP"/>
    </source>
</evidence>
<feature type="chain" id="PRO_5029011312" evidence="1">
    <location>
        <begin position="26"/>
        <end position="119"/>
    </location>
</feature>
<reference evidence="2 3" key="1">
    <citation type="submission" date="2020-01" db="EMBL/GenBank/DDBJ databases">
        <authorList>
            <person name="Palmer J.M."/>
        </authorList>
    </citation>
    <scope>NUCLEOTIDE SEQUENCE [LARGE SCALE GENOMIC DNA]</scope>
    <source>
        <strain evidence="2 3">TWF970</strain>
    </source>
</reference>
<dbReference type="EMBL" id="JAABOJ010000039">
    <property type="protein sequence ID" value="KAF3275209.1"/>
    <property type="molecule type" value="Genomic_DNA"/>
</dbReference>